<dbReference type="Proteomes" id="UP000238350">
    <property type="component" value="Unassembled WGS sequence"/>
</dbReference>
<accession>A0A2T0FE48</accession>
<dbReference type="GO" id="GO:0008541">
    <property type="term" value="C:proteasome regulatory particle, lid subcomplex"/>
    <property type="evidence" value="ECO:0007669"/>
    <property type="project" value="UniProtKB-ARBA"/>
</dbReference>
<name>A0A2T0FE48_9ASCO</name>
<dbReference type="SUPFAM" id="SSF46785">
    <property type="entry name" value="Winged helix' DNA-binding domain"/>
    <property type="match status" value="1"/>
</dbReference>
<dbReference type="Gene3D" id="1.25.40.570">
    <property type="match status" value="1"/>
</dbReference>
<protein>
    <submittedName>
        <fullName evidence="6">26S proteasome regulatory subunit RPN7</fullName>
    </submittedName>
</protein>
<evidence type="ECO:0000256" key="3">
    <source>
        <dbReference type="ARBA" id="ARBA00093502"/>
    </source>
</evidence>
<dbReference type="InterPro" id="IPR036390">
    <property type="entry name" value="WH_DNA-bd_sf"/>
</dbReference>
<dbReference type="SMART" id="SM00088">
    <property type="entry name" value="PINT"/>
    <property type="match status" value="1"/>
</dbReference>
<dbReference type="PANTHER" id="PTHR14145">
    <property type="entry name" value="26S PROTESOME SUBUNIT 6"/>
    <property type="match status" value="1"/>
</dbReference>
<evidence type="ECO:0000259" key="5">
    <source>
        <dbReference type="PROSITE" id="PS50250"/>
    </source>
</evidence>
<feature type="coiled-coil region" evidence="4">
    <location>
        <begin position="74"/>
        <end position="104"/>
    </location>
</feature>
<evidence type="ECO:0000313" key="7">
    <source>
        <dbReference type="Proteomes" id="UP000238350"/>
    </source>
</evidence>
<dbReference type="InterPro" id="IPR049549">
    <property type="entry name" value="RPN7_PSMD6_C"/>
</dbReference>
<sequence length="400" mass="44824">MAKDDASAAMPAVPNLELANHIFVLRNARLKDMHEASRKALMDSIKSESQAPLLKYLKDEQLVDWDEKLYSQLAAVNEERVAELEKKIADAKESEDELAIIESTLALGMYYTGICDREKAISTLRETFSLTAAAGSKIDIHLTIIRINLFFNDKAATAKELEAAQVEIEKGGDWERKNRYKTYKGVYLMSIRQFTEAADLLIDSFATFTSTELTSYENVVCWGIVCGALALSRVDLKKRIVDSPEILSLAPTTPQLEPLTMLTNSLYTGEYATFLEALAKVETQIMHPSMYLAPHAGYFVREMRCKAYAQLLESYLTLNIKSMANTFGVSVDFLDADLSRLVPQKKLNCVVDKVHGVIITNRPDSKNAQYQQLIKQGDALLTKLQKYGAAVRLYGADQQY</sequence>
<dbReference type="InterPro" id="IPR019585">
    <property type="entry name" value="Rpn7/CSN1"/>
</dbReference>
<dbReference type="Pfam" id="PF21154">
    <property type="entry name" value="RPN7_PSMD6_C"/>
    <property type="match status" value="1"/>
</dbReference>
<dbReference type="Pfam" id="PF10602">
    <property type="entry name" value="RPN7"/>
    <property type="match status" value="1"/>
</dbReference>
<dbReference type="RefSeq" id="XP_024663220.1">
    <property type="nucleotide sequence ID" value="XM_024807452.1"/>
</dbReference>
<comment type="subunit">
    <text evidence="3">The 26S proteasome is composed of a core protease, known as the 20S proteasome, capped at one or both ends by the 19S regulatory complex (RC). The RC is composed of at least 18 different subunits in two subcomplexes, the base and the lid, which form the portions proximal and distal to the 20S proteolytic core, respectively. Component of the lid subcomplex of the 19S RC.</text>
</comment>
<comment type="function">
    <text evidence="2">Component of the 19S cap proteasome complex which acts as a regulatory subunit of the 26S proteasome, involved in the ATP-dependent degradation of ubiquitinated proteins.</text>
</comment>
<feature type="domain" description="PCI" evidence="5">
    <location>
        <begin position="193"/>
        <end position="365"/>
    </location>
</feature>
<evidence type="ECO:0000256" key="4">
    <source>
        <dbReference type="SAM" id="Coils"/>
    </source>
</evidence>
<keyword evidence="7" id="KW-1185">Reference proteome</keyword>
<dbReference type="PROSITE" id="PS50250">
    <property type="entry name" value="PCI"/>
    <property type="match status" value="1"/>
</dbReference>
<evidence type="ECO:0000256" key="2">
    <source>
        <dbReference type="ARBA" id="ARBA00093435"/>
    </source>
</evidence>
<evidence type="ECO:0000313" key="6">
    <source>
        <dbReference type="EMBL" id="PRT53274.1"/>
    </source>
</evidence>
<dbReference type="Pfam" id="PF01399">
    <property type="entry name" value="PCI"/>
    <property type="match status" value="1"/>
</dbReference>
<keyword evidence="1 6" id="KW-0647">Proteasome</keyword>
<dbReference type="FunFam" id="1.25.40.570:FF:000005">
    <property type="entry name" value="26S proteasome regulatory subunit N7"/>
    <property type="match status" value="1"/>
</dbReference>
<comment type="caution">
    <text evidence="6">The sequence shown here is derived from an EMBL/GenBank/DDBJ whole genome shotgun (WGS) entry which is preliminary data.</text>
</comment>
<reference evidence="6 7" key="1">
    <citation type="submission" date="2017-04" db="EMBL/GenBank/DDBJ databases">
        <title>Genome sequencing of [Candida] sorbophila.</title>
        <authorList>
            <person name="Ahn J.O."/>
        </authorList>
    </citation>
    <scope>NUCLEOTIDE SEQUENCE [LARGE SCALE GENOMIC DNA]</scope>
    <source>
        <strain evidence="6 7">DS02</strain>
    </source>
</reference>
<proteinExistence type="predicted"/>
<dbReference type="GeneID" id="36514643"/>
<keyword evidence="4" id="KW-0175">Coiled coil</keyword>
<evidence type="ECO:0000256" key="1">
    <source>
        <dbReference type="ARBA" id="ARBA00022942"/>
    </source>
</evidence>
<dbReference type="InterPro" id="IPR045135">
    <property type="entry name" value="Rpn7_N"/>
</dbReference>
<dbReference type="PANTHER" id="PTHR14145:SF1">
    <property type="entry name" value="26S PROTEASOME NON-ATPASE REGULATORY SUBUNIT 6"/>
    <property type="match status" value="1"/>
</dbReference>
<gene>
    <name evidence="6" type="ORF">B9G98_00894</name>
</gene>
<dbReference type="InterPro" id="IPR000717">
    <property type="entry name" value="PCI_dom"/>
</dbReference>
<dbReference type="EMBL" id="NDIQ01000001">
    <property type="protein sequence ID" value="PRT53274.1"/>
    <property type="molecule type" value="Genomic_DNA"/>
</dbReference>
<dbReference type="GO" id="GO:0043161">
    <property type="term" value="P:proteasome-mediated ubiquitin-dependent protein catabolic process"/>
    <property type="evidence" value="ECO:0007669"/>
    <property type="project" value="TreeGrafter"/>
</dbReference>
<dbReference type="AlphaFoldDB" id="A0A2T0FE48"/>
<organism evidence="6 7">
    <name type="scientific">Wickerhamiella sorbophila</name>
    <dbReference type="NCBI Taxonomy" id="45607"/>
    <lineage>
        <taxon>Eukaryota</taxon>
        <taxon>Fungi</taxon>
        <taxon>Dikarya</taxon>
        <taxon>Ascomycota</taxon>
        <taxon>Saccharomycotina</taxon>
        <taxon>Dipodascomycetes</taxon>
        <taxon>Dipodascales</taxon>
        <taxon>Trichomonascaceae</taxon>
        <taxon>Wickerhamiella</taxon>
    </lineage>
</organism>
<dbReference type="STRING" id="45607.A0A2T0FE48"/>
<dbReference type="OrthoDB" id="1452at2759"/>